<evidence type="ECO:0000256" key="4">
    <source>
        <dbReference type="SAM" id="Phobius"/>
    </source>
</evidence>
<feature type="transmembrane region" description="Helical" evidence="4">
    <location>
        <begin position="92"/>
        <end position="114"/>
    </location>
</feature>
<dbReference type="InterPro" id="IPR011712">
    <property type="entry name" value="Sig_transdc_His_kin_sub3_dim/P"/>
</dbReference>
<evidence type="ECO:0000259" key="5">
    <source>
        <dbReference type="Pfam" id="PF02518"/>
    </source>
</evidence>
<keyword evidence="2 7" id="KW-0418">Kinase</keyword>
<dbReference type="PANTHER" id="PTHR24421:SF63">
    <property type="entry name" value="SENSOR HISTIDINE KINASE DESK"/>
    <property type="match status" value="1"/>
</dbReference>
<dbReference type="Gene3D" id="3.30.565.10">
    <property type="entry name" value="Histidine kinase-like ATPase, C-terminal domain"/>
    <property type="match status" value="1"/>
</dbReference>
<keyword evidence="4" id="KW-0472">Membrane</keyword>
<evidence type="ECO:0000256" key="3">
    <source>
        <dbReference type="ARBA" id="ARBA00023012"/>
    </source>
</evidence>
<keyword evidence="1" id="KW-0808">Transferase</keyword>
<dbReference type="EMBL" id="DXGC01000109">
    <property type="protein sequence ID" value="HIW92534.1"/>
    <property type="molecule type" value="Genomic_DNA"/>
</dbReference>
<keyword evidence="4" id="KW-0812">Transmembrane</keyword>
<dbReference type="InterPro" id="IPR036890">
    <property type="entry name" value="HATPase_C_sf"/>
</dbReference>
<evidence type="ECO:0000256" key="2">
    <source>
        <dbReference type="ARBA" id="ARBA00022777"/>
    </source>
</evidence>
<dbReference type="PANTHER" id="PTHR24421">
    <property type="entry name" value="NITRATE/NITRITE SENSOR PROTEIN NARX-RELATED"/>
    <property type="match status" value="1"/>
</dbReference>
<organism evidence="7 8">
    <name type="scientific">Candidatus Corynebacterium avicola</name>
    <dbReference type="NCBI Taxonomy" id="2838527"/>
    <lineage>
        <taxon>Bacteria</taxon>
        <taxon>Bacillati</taxon>
        <taxon>Actinomycetota</taxon>
        <taxon>Actinomycetes</taxon>
        <taxon>Mycobacteriales</taxon>
        <taxon>Corynebacteriaceae</taxon>
        <taxon>Corynebacterium</taxon>
    </lineage>
</organism>
<name>A0A9D1ULN9_9CORY</name>
<proteinExistence type="predicted"/>
<dbReference type="InterPro" id="IPR050482">
    <property type="entry name" value="Sensor_HK_TwoCompSys"/>
</dbReference>
<feature type="domain" description="Histidine kinase/HSP90-like ATPase" evidence="5">
    <location>
        <begin position="299"/>
        <end position="373"/>
    </location>
</feature>
<dbReference type="SUPFAM" id="SSF55874">
    <property type="entry name" value="ATPase domain of HSP90 chaperone/DNA topoisomerase II/histidine kinase"/>
    <property type="match status" value="1"/>
</dbReference>
<dbReference type="GO" id="GO:0046983">
    <property type="term" value="F:protein dimerization activity"/>
    <property type="evidence" value="ECO:0007669"/>
    <property type="project" value="InterPro"/>
</dbReference>
<accession>A0A9D1ULN9</accession>
<sequence>MSDQVSTSSTESTGSTGPWARFKEDFDGSSSLMASVWLVVLVFPAFLLAMSDTSLFRKIAGVVLLMLFSAVYGIGFGLAESFPRGMTMRQRALFWLGILVVVSVPTVLVINVWAVFLVPFYVAIVSFTVPVVYSLPIVIAIMAVSTGLVFMVRPDAGFSVMGATVASPILIYLVAQASRRTEEKSRLSHELALSQERESIAVDVHDLLGHSLTVVTLKSEVATRLVDTDPEAAKAEMEQITRISRTALAEVRSTVTRMRRPDLEGEVAAARRALDTAGVDAVLPSDTSVAGTNSHLFSWVIREAVTNVVRHAEASRCEVTMTGDRVSVVDDGVGFDGADEGDGLAGLRARVEDAGGTLSLRSVPDSGTTLVVSMTGENP</sequence>
<gene>
    <name evidence="7" type="ORF">H9870_12855</name>
</gene>
<feature type="domain" description="Signal transduction histidine kinase subgroup 3 dimerisation and phosphoacceptor" evidence="6">
    <location>
        <begin position="196"/>
        <end position="262"/>
    </location>
</feature>
<comment type="caution">
    <text evidence="7">The sequence shown here is derived from an EMBL/GenBank/DDBJ whole genome shotgun (WGS) entry which is preliminary data.</text>
</comment>
<dbReference type="Proteomes" id="UP000824190">
    <property type="component" value="Unassembled WGS sequence"/>
</dbReference>
<evidence type="ECO:0000259" key="6">
    <source>
        <dbReference type="Pfam" id="PF07730"/>
    </source>
</evidence>
<keyword evidence="4" id="KW-1133">Transmembrane helix</keyword>
<protein>
    <submittedName>
        <fullName evidence="7">Sensor histidine kinase</fullName>
    </submittedName>
</protein>
<feature type="transmembrane region" description="Helical" evidence="4">
    <location>
        <begin position="55"/>
        <end position="80"/>
    </location>
</feature>
<keyword evidence="3" id="KW-0902">Two-component regulatory system</keyword>
<feature type="transmembrane region" description="Helical" evidence="4">
    <location>
        <begin position="120"/>
        <end position="144"/>
    </location>
</feature>
<dbReference type="CDD" id="cd16917">
    <property type="entry name" value="HATPase_UhpB-NarQ-NarX-like"/>
    <property type="match status" value="1"/>
</dbReference>
<dbReference type="InterPro" id="IPR003594">
    <property type="entry name" value="HATPase_dom"/>
</dbReference>
<dbReference type="GO" id="GO:0016020">
    <property type="term" value="C:membrane"/>
    <property type="evidence" value="ECO:0007669"/>
    <property type="project" value="InterPro"/>
</dbReference>
<dbReference type="Pfam" id="PF02518">
    <property type="entry name" value="HATPase_c"/>
    <property type="match status" value="1"/>
</dbReference>
<reference evidence="7" key="2">
    <citation type="submission" date="2021-04" db="EMBL/GenBank/DDBJ databases">
        <authorList>
            <person name="Gilroy R."/>
        </authorList>
    </citation>
    <scope>NUCLEOTIDE SEQUENCE</scope>
    <source>
        <strain evidence="7">CHK32-1732</strain>
    </source>
</reference>
<dbReference type="GO" id="GO:0000155">
    <property type="term" value="F:phosphorelay sensor kinase activity"/>
    <property type="evidence" value="ECO:0007669"/>
    <property type="project" value="InterPro"/>
</dbReference>
<dbReference type="Pfam" id="PF07730">
    <property type="entry name" value="HisKA_3"/>
    <property type="match status" value="1"/>
</dbReference>
<dbReference type="AlphaFoldDB" id="A0A9D1ULN9"/>
<feature type="transmembrane region" description="Helical" evidence="4">
    <location>
        <begin position="156"/>
        <end position="175"/>
    </location>
</feature>
<evidence type="ECO:0000256" key="1">
    <source>
        <dbReference type="ARBA" id="ARBA00022679"/>
    </source>
</evidence>
<evidence type="ECO:0000313" key="7">
    <source>
        <dbReference type="EMBL" id="HIW92534.1"/>
    </source>
</evidence>
<dbReference type="Gene3D" id="1.20.5.1930">
    <property type="match status" value="1"/>
</dbReference>
<evidence type="ECO:0000313" key="8">
    <source>
        <dbReference type="Proteomes" id="UP000824190"/>
    </source>
</evidence>
<feature type="transmembrane region" description="Helical" evidence="4">
    <location>
        <begin position="31"/>
        <end position="49"/>
    </location>
</feature>
<reference evidence="7" key="1">
    <citation type="journal article" date="2021" name="PeerJ">
        <title>Extensive microbial diversity within the chicken gut microbiome revealed by metagenomics and culture.</title>
        <authorList>
            <person name="Gilroy R."/>
            <person name="Ravi A."/>
            <person name="Getino M."/>
            <person name="Pursley I."/>
            <person name="Horton D.L."/>
            <person name="Alikhan N.F."/>
            <person name="Baker D."/>
            <person name="Gharbi K."/>
            <person name="Hall N."/>
            <person name="Watson M."/>
            <person name="Adriaenssens E.M."/>
            <person name="Foster-Nyarko E."/>
            <person name="Jarju S."/>
            <person name="Secka A."/>
            <person name="Antonio M."/>
            <person name="Oren A."/>
            <person name="Chaudhuri R.R."/>
            <person name="La Ragione R."/>
            <person name="Hildebrand F."/>
            <person name="Pallen M.J."/>
        </authorList>
    </citation>
    <scope>NUCLEOTIDE SEQUENCE</scope>
    <source>
        <strain evidence="7">CHK32-1732</strain>
    </source>
</reference>